<dbReference type="EC" id="3.4.19.12" evidence="2"/>
<dbReference type="EMBL" id="CAJQZP010001514">
    <property type="protein sequence ID" value="CAG5052151.1"/>
    <property type="molecule type" value="Genomic_DNA"/>
</dbReference>
<evidence type="ECO:0000256" key="1">
    <source>
        <dbReference type="ARBA" id="ARBA00011074"/>
    </source>
</evidence>
<dbReference type="Pfam" id="PF13898">
    <property type="entry name" value="MINDY-3_4_CD"/>
    <property type="match status" value="1"/>
</dbReference>
<reference evidence="4" key="1">
    <citation type="submission" date="2021-04" db="EMBL/GenBank/DDBJ databases">
        <authorList>
            <person name="Tunstrom K."/>
        </authorList>
    </citation>
    <scope>NUCLEOTIDE SEQUENCE</scope>
</reference>
<dbReference type="SMART" id="SM01174">
    <property type="entry name" value="DUF4205"/>
    <property type="match status" value="1"/>
</dbReference>
<dbReference type="GO" id="GO:0006508">
    <property type="term" value="P:proteolysis"/>
    <property type="evidence" value="ECO:0007669"/>
    <property type="project" value="UniProtKB-KW"/>
</dbReference>
<dbReference type="Proteomes" id="UP000691718">
    <property type="component" value="Unassembled WGS sequence"/>
</dbReference>
<dbReference type="InterPro" id="IPR025257">
    <property type="entry name" value="MINDY-3/4_CD"/>
</dbReference>
<organism evidence="4 5">
    <name type="scientific">Parnassius apollo</name>
    <name type="common">Apollo butterfly</name>
    <name type="synonym">Papilio apollo</name>
    <dbReference type="NCBI Taxonomy" id="110799"/>
    <lineage>
        <taxon>Eukaryota</taxon>
        <taxon>Metazoa</taxon>
        <taxon>Ecdysozoa</taxon>
        <taxon>Arthropoda</taxon>
        <taxon>Hexapoda</taxon>
        <taxon>Insecta</taxon>
        <taxon>Pterygota</taxon>
        <taxon>Neoptera</taxon>
        <taxon>Endopterygota</taxon>
        <taxon>Lepidoptera</taxon>
        <taxon>Glossata</taxon>
        <taxon>Ditrysia</taxon>
        <taxon>Papilionoidea</taxon>
        <taxon>Papilionidae</taxon>
        <taxon>Parnassiinae</taxon>
        <taxon>Parnassini</taxon>
        <taxon>Parnassius</taxon>
        <taxon>Parnassius</taxon>
    </lineage>
</organism>
<sequence length="390" mass="43683">MLRESQERPAAYVEERVLYARNKFLTTPKPAVTGGKPISEELAIELRITTFGTSACPPRGEWVRSPLVMRPPNQPLSYGLAAPRNGARSLLSGLQAHIIKWLLFDSRPLTKDNKPTEPPESYLRPSEERQEEALWRACSEVIWRCGGGFNTQNTSDTKVVVALPTDSTYVQHSAQYYQDGITEKFKLEEGAGALLLLYAAVLSRGCDNILKDLDGKLNYLVSTQVEGSINVTMLVLTGRATPYLHNGVMYVGDEDHYAMPQFGVLSRSSVGLLMWYGGDDNSSNNVIKQYPGSRLKTPALPIWVTCCSGHYGVLFNTNRELLRNYHAERRFDIHYYTCGGCHVLLNVDTRTHEDTACVSRNDDISATPLEKLIHTKYAIIEIKYCRVVTT</sequence>
<gene>
    <name evidence="4" type="ORF">PAPOLLO_LOCUS25287</name>
</gene>
<evidence type="ECO:0000256" key="2">
    <source>
        <dbReference type="RuleBase" id="RU367088"/>
    </source>
</evidence>
<comment type="caution">
    <text evidence="4">The sequence shown here is derived from an EMBL/GenBank/DDBJ whole genome shotgun (WGS) entry which is preliminary data.</text>
</comment>
<keyword evidence="5" id="KW-1185">Reference proteome</keyword>
<evidence type="ECO:0000313" key="4">
    <source>
        <dbReference type="EMBL" id="CAG5052151.1"/>
    </source>
</evidence>
<comment type="function">
    <text evidence="2">Hydrolase that can remove 'Lys-48'-linked conjugated ubiquitin from proteins.</text>
</comment>
<keyword evidence="2" id="KW-0788">Thiol protease</keyword>
<proteinExistence type="inferred from homology"/>
<dbReference type="GO" id="GO:0004843">
    <property type="term" value="F:cysteine-type deubiquitinase activity"/>
    <property type="evidence" value="ECO:0007669"/>
    <property type="project" value="UniProtKB-UniRule"/>
</dbReference>
<dbReference type="GO" id="GO:0071108">
    <property type="term" value="P:protein K48-linked deubiquitination"/>
    <property type="evidence" value="ECO:0007669"/>
    <property type="project" value="InterPro"/>
</dbReference>
<dbReference type="OrthoDB" id="10263628at2759"/>
<evidence type="ECO:0000259" key="3">
    <source>
        <dbReference type="SMART" id="SM01174"/>
    </source>
</evidence>
<dbReference type="AlphaFoldDB" id="A0A8S3Y2P6"/>
<dbReference type="InterPro" id="IPR039785">
    <property type="entry name" value="MINY3/4"/>
</dbReference>
<dbReference type="PANTHER" id="PTHR12473:SF8">
    <property type="entry name" value="UBIQUITIN CARBOXYL-TERMINAL HYDROLASE MINDY-4-RELATED"/>
    <property type="match status" value="1"/>
</dbReference>
<protein>
    <recommendedName>
        <fullName evidence="2">Ubiquitin carboxyl-terminal hydrolase MINDY</fullName>
        <ecNumber evidence="2">3.4.19.12</ecNumber>
    </recommendedName>
</protein>
<dbReference type="PANTHER" id="PTHR12473">
    <property type="entry name" value="UBIQUITIN CARBOXYL-TERMINAL HYDROLASE MINDY-4-RELATED"/>
    <property type="match status" value="1"/>
</dbReference>
<comment type="catalytic activity">
    <reaction evidence="2">
        <text>Thiol-dependent hydrolysis of ester, thioester, amide, peptide and isopeptide bonds formed by the C-terminal Gly of ubiquitin (a 76-residue protein attached to proteins as an intracellular targeting signal).</text>
        <dbReference type="EC" id="3.4.19.12"/>
    </reaction>
</comment>
<dbReference type="GO" id="GO:1990380">
    <property type="term" value="F:K48-linked deubiquitinase activity"/>
    <property type="evidence" value="ECO:0007669"/>
    <property type="project" value="UniProtKB-UniRule"/>
</dbReference>
<keyword evidence="2" id="KW-0378">Hydrolase</keyword>
<feature type="domain" description="Deubiquitinating enzyme MINDY-3/4 conserved" evidence="3">
    <location>
        <begin position="47"/>
        <end position="362"/>
    </location>
</feature>
<accession>A0A8S3Y2P6</accession>
<keyword evidence="2" id="KW-0833">Ubl conjugation pathway</keyword>
<comment type="similarity">
    <text evidence="1 2">Belongs to the MINDY deubiquitinase family. FAM188 subfamily.</text>
</comment>
<evidence type="ECO:0000313" key="5">
    <source>
        <dbReference type="Proteomes" id="UP000691718"/>
    </source>
</evidence>
<name>A0A8S3Y2P6_PARAO</name>
<keyword evidence="2" id="KW-0645">Protease</keyword>